<accession>A0A6V8LQT8</accession>
<dbReference type="PANTHER" id="PTHR42866:SF1">
    <property type="entry name" value="SPORE COAT POLYSACCHARIDE BIOSYNTHESIS PROTEIN SPSF"/>
    <property type="match status" value="1"/>
</dbReference>
<dbReference type="SUPFAM" id="SSF53448">
    <property type="entry name" value="Nucleotide-diphospho-sugar transferases"/>
    <property type="match status" value="1"/>
</dbReference>
<keyword evidence="2" id="KW-1185">Reference proteome</keyword>
<dbReference type="EC" id="2.7.7.90" evidence="1"/>
<dbReference type="GO" id="GO:0016779">
    <property type="term" value="F:nucleotidyltransferase activity"/>
    <property type="evidence" value="ECO:0007669"/>
    <property type="project" value="UniProtKB-KW"/>
</dbReference>
<sequence length="253" mass="28095">MPDTSLPRIVSTIECRMTSSRLPGKVMMTSAGKTMLEHHVERLSRVAKIDEILFATTTNPQDDCIASLAQRLGIGCHRGSEEDVLARVLGAAESVGGDVIVEITGDCPLIDPSVVAQTLDLYLANPCDYACNDNPLSYPIGMDVEVFSTRLLRVAHEEGLTPEDREHVSWFFLRNPERFRLLTLPAPPELHWPDLRLTLDEQADYQLIDAVFRALYPANPAFSLADVLTLLRAHPELLQLNAHVIQRFVAQSA</sequence>
<dbReference type="Pfam" id="PF02348">
    <property type="entry name" value="CTP_transf_3"/>
    <property type="match status" value="1"/>
</dbReference>
<dbReference type="AlphaFoldDB" id="A0A6V8LQT8"/>
<protein>
    <submittedName>
        <fullName evidence="1">8-amino-3,8-dideoxy-manno-octulosonate cytidylyltransferase</fullName>
        <ecNumber evidence="1">2.7.7.90</ecNumber>
    </submittedName>
</protein>
<dbReference type="EMBL" id="BLTE01000012">
    <property type="protein sequence ID" value="GFK94853.1"/>
    <property type="molecule type" value="Genomic_DNA"/>
</dbReference>
<dbReference type="RefSeq" id="WP_173085323.1">
    <property type="nucleotide sequence ID" value="NZ_BLTE01000012.1"/>
</dbReference>
<keyword evidence="1" id="KW-0548">Nucleotidyltransferase</keyword>
<keyword evidence="1" id="KW-0808">Transferase</keyword>
<gene>
    <name evidence="1" type="primary">kdsB</name>
    <name evidence="1" type="ORF">NNJEOMEG_02701</name>
</gene>
<proteinExistence type="predicted"/>
<organism evidence="1 2">
    <name type="scientific">Fundidesulfovibrio magnetotacticus</name>
    <dbReference type="NCBI Taxonomy" id="2730080"/>
    <lineage>
        <taxon>Bacteria</taxon>
        <taxon>Pseudomonadati</taxon>
        <taxon>Thermodesulfobacteriota</taxon>
        <taxon>Desulfovibrionia</taxon>
        <taxon>Desulfovibrionales</taxon>
        <taxon>Desulfovibrionaceae</taxon>
        <taxon>Fundidesulfovibrio</taxon>
    </lineage>
</organism>
<reference evidence="1 2" key="2">
    <citation type="submission" date="2020-05" db="EMBL/GenBank/DDBJ databases">
        <title>Draft genome sequence of Desulfovibrio sp. strainFSS-1.</title>
        <authorList>
            <person name="Shimoshige H."/>
            <person name="Kobayashi H."/>
            <person name="Maekawa T."/>
        </authorList>
    </citation>
    <scope>NUCLEOTIDE SEQUENCE [LARGE SCALE GENOMIC DNA]</scope>
    <source>
        <strain evidence="1 2">SIID29052-01</strain>
    </source>
</reference>
<dbReference type="PANTHER" id="PTHR42866">
    <property type="entry name" value="3-DEOXY-MANNO-OCTULOSONATE CYTIDYLYLTRANSFERASE"/>
    <property type="match status" value="1"/>
</dbReference>
<evidence type="ECO:0000313" key="1">
    <source>
        <dbReference type="EMBL" id="GFK94853.1"/>
    </source>
</evidence>
<dbReference type="InterPro" id="IPR029044">
    <property type="entry name" value="Nucleotide-diphossugar_trans"/>
</dbReference>
<comment type="caution">
    <text evidence="1">The sequence shown here is derived from an EMBL/GenBank/DDBJ whole genome shotgun (WGS) entry which is preliminary data.</text>
</comment>
<dbReference type="Proteomes" id="UP000494245">
    <property type="component" value="Unassembled WGS sequence"/>
</dbReference>
<dbReference type="CDD" id="cd02518">
    <property type="entry name" value="GT2_SpsF"/>
    <property type="match status" value="1"/>
</dbReference>
<name>A0A6V8LQT8_9BACT</name>
<reference evidence="1 2" key="1">
    <citation type="submission" date="2020-04" db="EMBL/GenBank/DDBJ databases">
        <authorList>
            <consortium name="Desulfovibrio sp. FSS-1 genome sequencing consortium"/>
            <person name="Shimoshige H."/>
            <person name="Kobayashi H."/>
            <person name="Maekawa T."/>
        </authorList>
    </citation>
    <scope>NUCLEOTIDE SEQUENCE [LARGE SCALE GENOMIC DNA]</scope>
    <source>
        <strain evidence="1 2">SIID29052-01</strain>
    </source>
</reference>
<evidence type="ECO:0000313" key="2">
    <source>
        <dbReference type="Proteomes" id="UP000494245"/>
    </source>
</evidence>
<dbReference type="InterPro" id="IPR003329">
    <property type="entry name" value="Cytidylyl_trans"/>
</dbReference>
<dbReference type="Gene3D" id="3.90.550.10">
    <property type="entry name" value="Spore Coat Polysaccharide Biosynthesis Protein SpsA, Chain A"/>
    <property type="match status" value="1"/>
</dbReference>
<dbReference type="GO" id="GO:0005829">
    <property type="term" value="C:cytosol"/>
    <property type="evidence" value="ECO:0007669"/>
    <property type="project" value="TreeGrafter"/>
</dbReference>